<reference evidence="3 4" key="1">
    <citation type="submission" date="2017-06" db="EMBL/GenBank/DDBJ databases">
        <title>Description of Rhodopirellula bahusiensis sp. nov.</title>
        <authorList>
            <person name="Kizina J."/>
            <person name="Harder J."/>
        </authorList>
    </citation>
    <scope>NUCLEOTIDE SEQUENCE [LARGE SCALE GENOMIC DNA]</scope>
    <source>
        <strain evidence="3 4">SWK21</strain>
    </source>
</reference>
<keyword evidence="4" id="KW-1185">Reference proteome</keyword>
<feature type="region of interest" description="Disordered" evidence="1">
    <location>
        <begin position="217"/>
        <end position="323"/>
    </location>
</feature>
<proteinExistence type="predicted"/>
<feature type="compositionally biased region" description="Acidic residues" evidence="1">
    <location>
        <begin position="109"/>
        <end position="123"/>
    </location>
</feature>
<evidence type="ECO:0000256" key="2">
    <source>
        <dbReference type="SAM" id="Phobius"/>
    </source>
</evidence>
<dbReference type="AlphaFoldDB" id="A0A2G1WA43"/>
<sequence>MLVTSCPRCHESVRIPDRLLSGQVATTAQVQCPWCLATLDQQEIESAMPPALIVIGDDLNAGADPLVELETLDSDDEEPAALGGFALDSSAPELESQSSELGSVGVMEESADVSEAETMDSESFEAPAETSTEEDDLDEFIIPENKTTAEVGGEPEVAPMAIYTSDKKRRKKKSLIKTVGSPILGALLALPVGGGLLWYLDALPNLGFYPLDGTYSSSSNPVRRSAAAPGTAGGYVPPILEDSPEGRSLGEDLDNGSGDDTATPEPVELDTSETDMVPANDPASEALAELSGTPPTGNEAPAGGDAEMPTEPPQQSPSEEPAITEVAKPPVEPTVAADDAPVIPPVTDAVPTEEEPLMGLPGLPPAVDTAPSDSMSLPTDPLAIDEPTSETADANLNASVDEIDTVLNRLEDLDVADPKYGQAVAFAYGMLSRLSAETSPDNYDQLQPLVDRIKSNKNLFVSFAKQVPAWVSTPQEERQTDGAFVLGKFIAAEATDGYAVRLLDGNEYPVTFADGVEAKTVTAVALGSLDASEESAAFEINWIQPAQ</sequence>
<dbReference type="RefSeq" id="WP_099260152.1">
    <property type="nucleotide sequence ID" value="NZ_NIZW01000004.1"/>
</dbReference>
<evidence type="ECO:0000256" key="1">
    <source>
        <dbReference type="SAM" id="MobiDB-lite"/>
    </source>
</evidence>
<dbReference type="OrthoDB" id="266044at2"/>
<protein>
    <submittedName>
        <fullName evidence="3">Uncharacterized protein</fullName>
    </submittedName>
</protein>
<keyword evidence="2" id="KW-1133">Transmembrane helix</keyword>
<gene>
    <name evidence="3" type="ORF">CEE69_06695</name>
</gene>
<dbReference type="Proteomes" id="UP000225740">
    <property type="component" value="Unassembled WGS sequence"/>
</dbReference>
<dbReference type="EMBL" id="NIZW01000004">
    <property type="protein sequence ID" value="PHQ35893.1"/>
    <property type="molecule type" value="Genomic_DNA"/>
</dbReference>
<name>A0A2G1WA43_9BACT</name>
<dbReference type="GeneID" id="90607899"/>
<evidence type="ECO:0000313" key="3">
    <source>
        <dbReference type="EMBL" id="PHQ35893.1"/>
    </source>
</evidence>
<organism evidence="3 4">
    <name type="scientific">Rhodopirellula bahusiensis</name>
    <dbReference type="NCBI Taxonomy" id="2014065"/>
    <lineage>
        <taxon>Bacteria</taxon>
        <taxon>Pseudomonadati</taxon>
        <taxon>Planctomycetota</taxon>
        <taxon>Planctomycetia</taxon>
        <taxon>Pirellulales</taxon>
        <taxon>Pirellulaceae</taxon>
        <taxon>Rhodopirellula</taxon>
    </lineage>
</organism>
<keyword evidence="2" id="KW-0812">Transmembrane</keyword>
<keyword evidence="2" id="KW-0472">Membrane</keyword>
<comment type="caution">
    <text evidence="3">The sequence shown here is derived from an EMBL/GenBank/DDBJ whole genome shotgun (WGS) entry which is preliminary data.</text>
</comment>
<feature type="region of interest" description="Disordered" evidence="1">
    <location>
        <begin position="78"/>
        <end position="137"/>
    </location>
</feature>
<accession>A0A2G1WA43</accession>
<feature type="transmembrane region" description="Helical" evidence="2">
    <location>
        <begin position="175"/>
        <end position="200"/>
    </location>
</feature>
<evidence type="ECO:0000313" key="4">
    <source>
        <dbReference type="Proteomes" id="UP000225740"/>
    </source>
</evidence>